<keyword evidence="1" id="KW-0812">Transmembrane</keyword>
<sequence>MTLGRATQRTFYRLRRTLVVLGVARADVVPRAPLQPWFPWRQRPQRWRRWQEQSGLLLPALRVPAPVFAALWAGSTAGLWSVAPAWGLAVIAGLAAAVVLAQLPLVRRGLPAATIGELTVRLVGAHYRVLSHPYVRNNLPEERDVVLAGLARCGVERTAIDPDELRDGTEVAWQ</sequence>
<proteinExistence type="predicted"/>
<evidence type="ECO:0000313" key="2">
    <source>
        <dbReference type="EMBL" id="MCB2380546.1"/>
    </source>
</evidence>
<keyword evidence="3" id="KW-1185">Reference proteome</keyword>
<evidence type="ECO:0000313" key="3">
    <source>
        <dbReference type="Proteomes" id="UP001165297"/>
    </source>
</evidence>
<feature type="transmembrane region" description="Helical" evidence="1">
    <location>
        <begin position="79"/>
        <end position="101"/>
    </location>
</feature>
<dbReference type="RefSeq" id="WP_226190876.1">
    <property type="nucleotide sequence ID" value="NZ_JAJADQ010000021.1"/>
</dbReference>
<protein>
    <submittedName>
        <fullName evidence="2">Uncharacterized protein</fullName>
    </submittedName>
</protein>
<feature type="transmembrane region" description="Helical" evidence="1">
    <location>
        <begin position="55"/>
        <end position="73"/>
    </location>
</feature>
<organism evidence="2 3">
    <name type="scientific">Hymenobacter nitidus</name>
    <dbReference type="NCBI Taxonomy" id="2880929"/>
    <lineage>
        <taxon>Bacteria</taxon>
        <taxon>Pseudomonadati</taxon>
        <taxon>Bacteroidota</taxon>
        <taxon>Cytophagia</taxon>
        <taxon>Cytophagales</taxon>
        <taxon>Hymenobacteraceae</taxon>
        <taxon>Hymenobacter</taxon>
    </lineage>
</organism>
<keyword evidence="1" id="KW-1133">Transmembrane helix</keyword>
<accession>A0ABS8AJC6</accession>
<dbReference type="EMBL" id="JAJADQ010000021">
    <property type="protein sequence ID" value="MCB2380546.1"/>
    <property type="molecule type" value="Genomic_DNA"/>
</dbReference>
<comment type="caution">
    <text evidence="2">The sequence shown here is derived from an EMBL/GenBank/DDBJ whole genome shotgun (WGS) entry which is preliminary data.</text>
</comment>
<reference evidence="2" key="1">
    <citation type="submission" date="2021-10" db="EMBL/GenBank/DDBJ databases">
        <authorList>
            <person name="Dean J.D."/>
            <person name="Kim M.K."/>
            <person name="Newey C.N."/>
            <person name="Stoker T.S."/>
            <person name="Thompson D.W."/>
            <person name="Grose J.H."/>
        </authorList>
    </citation>
    <scope>NUCLEOTIDE SEQUENCE</scope>
    <source>
        <strain evidence="2">BT635</strain>
    </source>
</reference>
<gene>
    <name evidence="2" type="ORF">LGH70_23330</name>
</gene>
<name>A0ABS8AJC6_9BACT</name>
<evidence type="ECO:0000256" key="1">
    <source>
        <dbReference type="SAM" id="Phobius"/>
    </source>
</evidence>
<keyword evidence="1" id="KW-0472">Membrane</keyword>
<dbReference type="Proteomes" id="UP001165297">
    <property type="component" value="Unassembled WGS sequence"/>
</dbReference>